<sequence>MVSKGLSDVTRLSTRLRASWLAIPGLLLSSAAPAFAQQVAAQTGDSRAASPIFQLEAVTVTATRTANSGFDVPASVSTVGREQLDDAQANTLSTVLRTLPNVNFGGGPRPASQSPAIRGLLGPRVILSVDGARRNNDGGVNTPLLLDPDFIKQVDVVRGPVSAAYGSGGLGGVMAFETIGVEDVLAPGKTVGGRIKAGYRSANGEASTNLTGAARTQGVDLLASVTYRDYNTIHTGAGHTGTGGSGSTLPNDGQLKSALVKSTITPNEQNRFQLGYQKFADDLTGPNNPGGNTLFPFSQKLKRRQEQYNAAWAFQDADKRLLDGKLSAYYTKFKLDSESRVVPALDPTSAMTATFGASLQNSTSFETASWMKHRVTYGLDFYRDTAKNQSAGSPNSVLPDGALQAFGGFIQDEIRILNDWTLTGALRQDSYRLSPSGQASSSNDRLSPKIALKYQPWSFLGVYASYGEAFRAPTLTEMFGNLNTTRALFNFRPNPSLKPETSKTKEAGLTLAFDDLLAKGDSLRAKATIFTEDVKDLISQQTIGTYRRVAPFSGTGLIFQQRNVANAERWGGEAEIAYTLDDLTLGLAYSRLRAKDSATGANLYAPPDKASLGVQYRLGDNWTLRYVGQAAAAQHYDSTALRRRDAYVTHDVGVAYDRDWYRVDLGVTNLFDKAYVTYQQSQADTYSYEEGRSVNMTFTARF</sequence>
<dbReference type="PROSITE" id="PS52016">
    <property type="entry name" value="TONB_DEPENDENT_REC_3"/>
    <property type="match status" value="1"/>
</dbReference>
<feature type="signal peptide" evidence="13">
    <location>
        <begin position="1"/>
        <end position="36"/>
    </location>
</feature>
<keyword evidence="17" id="KW-1185">Reference proteome</keyword>
<dbReference type="GO" id="GO:0009279">
    <property type="term" value="C:cell outer membrane"/>
    <property type="evidence" value="ECO:0007669"/>
    <property type="project" value="UniProtKB-SubCell"/>
</dbReference>
<dbReference type="InterPro" id="IPR010917">
    <property type="entry name" value="TonB_rcpt_CS"/>
</dbReference>
<evidence type="ECO:0000256" key="8">
    <source>
        <dbReference type="ARBA" id="ARBA00023136"/>
    </source>
</evidence>
<evidence type="ECO:0000256" key="10">
    <source>
        <dbReference type="PROSITE-ProRule" id="PRU01360"/>
    </source>
</evidence>
<dbReference type="InterPro" id="IPR010949">
    <property type="entry name" value="TonB_Hb/transfer/lactofer_rcpt"/>
</dbReference>
<evidence type="ECO:0000256" key="4">
    <source>
        <dbReference type="ARBA" id="ARBA00022452"/>
    </source>
</evidence>
<evidence type="ECO:0000256" key="13">
    <source>
        <dbReference type="SAM" id="SignalP"/>
    </source>
</evidence>
<evidence type="ECO:0000259" key="15">
    <source>
        <dbReference type="Pfam" id="PF07715"/>
    </source>
</evidence>
<evidence type="ECO:0000256" key="9">
    <source>
        <dbReference type="ARBA" id="ARBA00023237"/>
    </source>
</evidence>
<dbReference type="GO" id="GO:0015232">
    <property type="term" value="F:heme transmembrane transporter activity"/>
    <property type="evidence" value="ECO:0007669"/>
    <property type="project" value="InterPro"/>
</dbReference>
<dbReference type="InterPro" id="IPR000531">
    <property type="entry name" value="Beta-barrel_TonB"/>
</dbReference>
<keyword evidence="9 10" id="KW-0998">Cell outer membrane</keyword>
<feature type="domain" description="TonB-dependent receptor-like beta-barrel" evidence="14">
    <location>
        <begin position="266"/>
        <end position="670"/>
    </location>
</feature>
<evidence type="ECO:0000256" key="7">
    <source>
        <dbReference type="ARBA" id="ARBA00023077"/>
    </source>
</evidence>
<dbReference type="PANTHER" id="PTHR30069:SF41">
    <property type="entry name" value="HEME_HEMOPEXIN UTILIZATION PROTEIN C"/>
    <property type="match status" value="1"/>
</dbReference>
<keyword evidence="4 10" id="KW-1134">Transmembrane beta strand</keyword>
<organism evidence="16 17">
    <name type="scientific">Azospirillum cavernae</name>
    <dbReference type="NCBI Taxonomy" id="2320860"/>
    <lineage>
        <taxon>Bacteria</taxon>
        <taxon>Pseudomonadati</taxon>
        <taxon>Pseudomonadota</taxon>
        <taxon>Alphaproteobacteria</taxon>
        <taxon>Rhodospirillales</taxon>
        <taxon>Azospirillaceae</taxon>
        <taxon>Azospirillum</taxon>
    </lineage>
</organism>
<dbReference type="Gene3D" id="2.170.130.10">
    <property type="entry name" value="TonB-dependent receptor, plug domain"/>
    <property type="match status" value="1"/>
</dbReference>
<comment type="similarity">
    <text evidence="2 10 12">Belongs to the TonB-dependent receptor family.</text>
</comment>
<protein>
    <submittedName>
        <fullName evidence="16">TonB-dependent hemoglobin/transferrin/lactoferrin family receptor</fullName>
    </submittedName>
</protein>
<dbReference type="Pfam" id="PF07715">
    <property type="entry name" value="Plug"/>
    <property type="match status" value="1"/>
</dbReference>
<dbReference type="AlphaFoldDB" id="A0A418VSR5"/>
<dbReference type="GO" id="GO:0044718">
    <property type="term" value="P:siderophore transmembrane transport"/>
    <property type="evidence" value="ECO:0007669"/>
    <property type="project" value="TreeGrafter"/>
</dbReference>
<evidence type="ECO:0000256" key="12">
    <source>
        <dbReference type="RuleBase" id="RU003357"/>
    </source>
</evidence>
<evidence type="ECO:0000313" key="16">
    <source>
        <dbReference type="EMBL" id="RJF79537.1"/>
    </source>
</evidence>
<comment type="caution">
    <text evidence="16">The sequence shown here is derived from an EMBL/GenBank/DDBJ whole genome shotgun (WGS) entry which is preliminary data.</text>
</comment>
<feature type="domain" description="TonB-dependent receptor plug" evidence="15">
    <location>
        <begin position="71"/>
        <end position="173"/>
    </location>
</feature>
<dbReference type="NCBIfam" id="TIGR01786">
    <property type="entry name" value="TonB-hemlactrns"/>
    <property type="match status" value="1"/>
</dbReference>
<evidence type="ECO:0000256" key="3">
    <source>
        <dbReference type="ARBA" id="ARBA00022448"/>
    </source>
</evidence>
<keyword evidence="5 10" id="KW-0812">Transmembrane</keyword>
<accession>A0A418VSR5</accession>
<keyword evidence="6 13" id="KW-0732">Signal</keyword>
<gene>
    <name evidence="16" type="ORF">D3877_22520</name>
</gene>
<evidence type="ECO:0000256" key="1">
    <source>
        <dbReference type="ARBA" id="ARBA00004571"/>
    </source>
</evidence>
<evidence type="ECO:0000256" key="6">
    <source>
        <dbReference type="ARBA" id="ARBA00022729"/>
    </source>
</evidence>
<dbReference type="InterPro" id="IPR037066">
    <property type="entry name" value="Plug_dom_sf"/>
</dbReference>
<dbReference type="InterPro" id="IPR039426">
    <property type="entry name" value="TonB-dep_rcpt-like"/>
</dbReference>
<feature type="short sequence motif" description="TonB C-terminal box" evidence="11">
    <location>
        <begin position="685"/>
        <end position="702"/>
    </location>
</feature>
<dbReference type="NCBIfam" id="TIGR01785">
    <property type="entry name" value="TonB-hemin"/>
    <property type="match status" value="1"/>
</dbReference>
<dbReference type="InterPro" id="IPR012910">
    <property type="entry name" value="Plug_dom"/>
</dbReference>
<name>A0A418VSR5_9PROT</name>
<dbReference type="EMBL" id="QYUL01000003">
    <property type="protein sequence ID" value="RJF79537.1"/>
    <property type="molecule type" value="Genomic_DNA"/>
</dbReference>
<dbReference type="CDD" id="cd01347">
    <property type="entry name" value="ligand_gated_channel"/>
    <property type="match status" value="1"/>
</dbReference>
<proteinExistence type="inferred from homology"/>
<dbReference type="PANTHER" id="PTHR30069">
    <property type="entry name" value="TONB-DEPENDENT OUTER MEMBRANE RECEPTOR"/>
    <property type="match status" value="1"/>
</dbReference>
<keyword evidence="8 10" id="KW-0472">Membrane</keyword>
<reference evidence="16 17" key="1">
    <citation type="submission" date="2018-09" db="EMBL/GenBank/DDBJ databases">
        <authorList>
            <person name="Zhu H."/>
        </authorList>
    </citation>
    <scope>NUCLEOTIDE SEQUENCE [LARGE SCALE GENOMIC DNA]</scope>
    <source>
        <strain evidence="16 17">K2W22B-5</strain>
    </source>
</reference>
<feature type="chain" id="PRO_5019195636" evidence="13">
    <location>
        <begin position="37"/>
        <end position="702"/>
    </location>
</feature>
<dbReference type="InterPro" id="IPR036942">
    <property type="entry name" value="Beta-barrel_TonB_sf"/>
</dbReference>
<evidence type="ECO:0000313" key="17">
    <source>
        <dbReference type="Proteomes" id="UP000283458"/>
    </source>
</evidence>
<dbReference type="PROSITE" id="PS01156">
    <property type="entry name" value="TONB_DEPENDENT_REC_2"/>
    <property type="match status" value="1"/>
</dbReference>
<evidence type="ECO:0000256" key="11">
    <source>
        <dbReference type="PROSITE-ProRule" id="PRU10144"/>
    </source>
</evidence>
<comment type="subcellular location">
    <subcellularLocation>
        <location evidence="1 10">Cell outer membrane</location>
        <topology evidence="1 10">Multi-pass membrane protein</topology>
    </subcellularLocation>
</comment>
<keyword evidence="3 10" id="KW-0813">Transport</keyword>
<dbReference type="InterPro" id="IPR011276">
    <property type="entry name" value="TonB_haem/Hb_rcpt"/>
</dbReference>
<keyword evidence="16" id="KW-0675">Receptor</keyword>
<dbReference type="Pfam" id="PF00593">
    <property type="entry name" value="TonB_dep_Rec_b-barrel"/>
    <property type="match status" value="1"/>
</dbReference>
<evidence type="ECO:0000256" key="2">
    <source>
        <dbReference type="ARBA" id="ARBA00009810"/>
    </source>
</evidence>
<dbReference type="GO" id="GO:0015344">
    <property type="term" value="F:siderophore uptake transmembrane transporter activity"/>
    <property type="evidence" value="ECO:0007669"/>
    <property type="project" value="TreeGrafter"/>
</dbReference>
<keyword evidence="7 12" id="KW-0798">TonB box</keyword>
<dbReference type="Gene3D" id="2.40.170.20">
    <property type="entry name" value="TonB-dependent receptor, beta-barrel domain"/>
    <property type="match status" value="1"/>
</dbReference>
<dbReference type="OrthoDB" id="9760333at2"/>
<evidence type="ECO:0000256" key="5">
    <source>
        <dbReference type="ARBA" id="ARBA00022692"/>
    </source>
</evidence>
<dbReference type="Proteomes" id="UP000283458">
    <property type="component" value="Unassembled WGS sequence"/>
</dbReference>
<dbReference type="SUPFAM" id="SSF56935">
    <property type="entry name" value="Porins"/>
    <property type="match status" value="1"/>
</dbReference>
<evidence type="ECO:0000259" key="14">
    <source>
        <dbReference type="Pfam" id="PF00593"/>
    </source>
</evidence>